<keyword evidence="2" id="KW-1185">Reference proteome</keyword>
<dbReference type="PANTHER" id="PTHR33703">
    <property type="entry name" value="OS07G0691300 PROTEIN"/>
    <property type="match status" value="1"/>
</dbReference>
<comment type="caution">
    <text evidence="1">The sequence shown here is derived from an EMBL/GenBank/DDBJ whole genome shotgun (WGS) entry which is preliminary data.</text>
</comment>
<protein>
    <submittedName>
        <fullName evidence="1">Wound-induced protein 1</fullName>
    </submittedName>
</protein>
<name>A0ABR2N532_9ASPA</name>
<dbReference type="EMBL" id="JBBWWR010000001">
    <property type="protein sequence ID" value="KAK8971238.1"/>
    <property type="molecule type" value="Genomic_DNA"/>
</dbReference>
<sequence length="158" mass="17712">MEDTKKIVLRLYKGIARGETGKVAALLAPYLDWWFHGPPGRDHMMRILTGADEDHSSIFRFNPRRVEEAGRWVVAEGWELAADAYWVHVWAIDGGIITQFREFYNTSVTVRELSPKLPPKTAAAGWPTGGQRSVGPGLTVWESQERLGRSLPGLVLTI</sequence>
<dbReference type="InterPro" id="IPR009798">
    <property type="entry name" value="Wun1-like"/>
</dbReference>
<accession>A0ABR2N532</accession>
<dbReference type="Gene3D" id="3.10.450.50">
    <property type="match status" value="1"/>
</dbReference>
<proteinExistence type="predicted"/>
<dbReference type="InterPro" id="IPR032710">
    <property type="entry name" value="NTF2-like_dom_sf"/>
</dbReference>
<evidence type="ECO:0000313" key="2">
    <source>
        <dbReference type="Proteomes" id="UP001412067"/>
    </source>
</evidence>
<organism evidence="1 2">
    <name type="scientific">Platanthera guangdongensis</name>
    <dbReference type="NCBI Taxonomy" id="2320717"/>
    <lineage>
        <taxon>Eukaryota</taxon>
        <taxon>Viridiplantae</taxon>
        <taxon>Streptophyta</taxon>
        <taxon>Embryophyta</taxon>
        <taxon>Tracheophyta</taxon>
        <taxon>Spermatophyta</taxon>
        <taxon>Magnoliopsida</taxon>
        <taxon>Liliopsida</taxon>
        <taxon>Asparagales</taxon>
        <taxon>Orchidaceae</taxon>
        <taxon>Orchidoideae</taxon>
        <taxon>Orchideae</taxon>
        <taxon>Orchidinae</taxon>
        <taxon>Platanthera</taxon>
    </lineage>
</organism>
<dbReference type="Proteomes" id="UP001412067">
    <property type="component" value="Unassembled WGS sequence"/>
</dbReference>
<reference evidence="1 2" key="1">
    <citation type="journal article" date="2022" name="Nat. Plants">
        <title>Genomes of leafy and leafless Platanthera orchids illuminate the evolution of mycoheterotrophy.</title>
        <authorList>
            <person name="Li M.H."/>
            <person name="Liu K.W."/>
            <person name="Li Z."/>
            <person name="Lu H.C."/>
            <person name="Ye Q.L."/>
            <person name="Zhang D."/>
            <person name="Wang J.Y."/>
            <person name="Li Y.F."/>
            <person name="Zhong Z.M."/>
            <person name="Liu X."/>
            <person name="Yu X."/>
            <person name="Liu D.K."/>
            <person name="Tu X.D."/>
            <person name="Liu B."/>
            <person name="Hao Y."/>
            <person name="Liao X.Y."/>
            <person name="Jiang Y.T."/>
            <person name="Sun W.H."/>
            <person name="Chen J."/>
            <person name="Chen Y.Q."/>
            <person name="Ai Y."/>
            <person name="Zhai J.W."/>
            <person name="Wu S.S."/>
            <person name="Zhou Z."/>
            <person name="Hsiao Y.Y."/>
            <person name="Wu W.L."/>
            <person name="Chen Y.Y."/>
            <person name="Lin Y.F."/>
            <person name="Hsu J.L."/>
            <person name="Li C.Y."/>
            <person name="Wang Z.W."/>
            <person name="Zhao X."/>
            <person name="Zhong W.Y."/>
            <person name="Ma X.K."/>
            <person name="Ma L."/>
            <person name="Huang J."/>
            <person name="Chen G.Z."/>
            <person name="Huang M.Z."/>
            <person name="Huang L."/>
            <person name="Peng D.H."/>
            <person name="Luo Y.B."/>
            <person name="Zou S.Q."/>
            <person name="Chen S.P."/>
            <person name="Lan S."/>
            <person name="Tsai W.C."/>
            <person name="Van de Peer Y."/>
            <person name="Liu Z.J."/>
        </authorList>
    </citation>
    <scope>NUCLEOTIDE SEQUENCE [LARGE SCALE GENOMIC DNA]</scope>
    <source>
        <strain evidence="1">Lor288</strain>
    </source>
</reference>
<gene>
    <name evidence="1" type="primary">WUN1</name>
    <name evidence="1" type="ORF">KSP40_PGU020164</name>
</gene>
<dbReference type="PANTHER" id="PTHR33703:SF16">
    <property type="entry name" value="OS05G0342100 PROTEIN"/>
    <property type="match status" value="1"/>
</dbReference>
<evidence type="ECO:0000313" key="1">
    <source>
        <dbReference type="EMBL" id="KAK8971238.1"/>
    </source>
</evidence>
<dbReference type="Pfam" id="PF07107">
    <property type="entry name" value="WI12"/>
    <property type="match status" value="1"/>
</dbReference>
<dbReference type="SUPFAM" id="SSF54427">
    <property type="entry name" value="NTF2-like"/>
    <property type="match status" value="1"/>
</dbReference>